<protein>
    <submittedName>
        <fullName evidence="1">Uncharacterized protein</fullName>
    </submittedName>
</protein>
<dbReference type="EMBL" id="JBHSIZ010000042">
    <property type="protein sequence ID" value="MFC4961090.1"/>
    <property type="molecule type" value="Genomic_DNA"/>
</dbReference>
<gene>
    <name evidence="1" type="ORF">ACFPFX_32850</name>
</gene>
<comment type="caution">
    <text evidence="1">The sequence shown here is derived from an EMBL/GenBank/DDBJ whole genome shotgun (WGS) entry which is preliminary data.</text>
</comment>
<proteinExistence type="predicted"/>
<evidence type="ECO:0000313" key="1">
    <source>
        <dbReference type="EMBL" id="MFC4961090.1"/>
    </source>
</evidence>
<dbReference type="RefSeq" id="WP_344380676.1">
    <property type="nucleotide sequence ID" value="NZ_BAAASQ010000052.1"/>
</dbReference>
<accession>A0ABV9UV67</accession>
<dbReference type="Proteomes" id="UP001595834">
    <property type="component" value="Unassembled WGS sequence"/>
</dbReference>
<reference evidence="2" key="1">
    <citation type="journal article" date="2019" name="Int. J. Syst. Evol. Microbiol.">
        <title>The Global Catalogue of Microorganisms (GCM) 10K type strain sequencing project: providing services to taxonomists for standard genome sequencing and annotation.</title>
        <authorList>
            <consortium name="The Broad Institute Genomics Platform"/>
            <consortium name="The Broad Institute Genome Sequencing Center for Infectious Disease"/>
            <person name="Wu L."/>
            <person name="Ma J."/>
        </authorList>
    </citation>
    <scope>NUCLEOTIDE SEQUENCE [LARGE SCALE GENOMIC DNA]</scope>
    <source>
        <strain evidence="2">CCM 7224</strain>
    </source>
</reference>
<organism evidence="1 2">
    <name type="scientific">Streptomyces mauvecolor</name>
    <dbReference type="NCBI Taxonomy" id="58345"/>
    <lineage>
        <taxon>Bacteria</taxon>
        <taxon>Bacillati</taxon>
        <taxon>Actinomycetota</taxon>
        <taxon>Actinomycetes</taxon>
        <taxon>Kitasatosporales</taxon>
        <taxon>Streptomycetaceae</taxon>
        <taxon>Streptomyces</taxon>
    </lineage>
</organism>
<name>A0ABV9UV67_9ACTN</name>
<evidence type="ECO:0000313" key="2">
    <source>
        <dbReference type="Proteomes" id="UP001595834"/>
    </source>
</evidence>
<keyword evidence="2" id="KW-1185">Reference proteome</keyword>
<sequence length="211" mass="23016">MRLYDLPAGAVTTTGSGITTVEAHELREGDLIEVSGTTVIVTGTEPSDLPGMTRLPISYHPYDTETVRTQWWTLPSDSLLTPVLLLRTEHVDCALCKPGANSYEVVVDRVSEGRIQSWVCEAHLEQLPALPPVARTALPDATAEEAITYNRARKALPIAQLLVRSRRSTCTEAEIDAAGLALGWPTVSPETRAAVRANFGVLRTGPKRYQR</sequence>